<feature type="region of interest" description="Disordered" evidence="1">
    <location>
        <begin position="39"/>
        <end position="62"/>
    </location>
</feature>
<reference evidence="3" key="1">
    <citation type="submission" date="2012-08" db="EMBL/GenBank/DDBJ databases">
        <authorList>
            <person name="Choi T.-J."/>
        </authorList>
    </citation>
    <scope>NUCLEOTIDE SEQUENCE [LARGE SCALE GENOMIC DNA]</scope>
    <source>
        <strain evidence="3">K-LV1</strain>
    </source>
</reference>
<evidence type="ECO:0000313" key="2">
    <source>
        <dbReference type="EMBL" id="AFX59618.1"/>
    </source>
</evidence>
<organism evidence="2 3">
    <name type="scientific">White spot syndrome virus</name>
    <dbReference type="NCBI Taxonomy" id="342409"/>
    <lineage>
        <taxon>Viruses</taxon>
        <taxon>Viruses incertae sedis</taxon>
        <taxon>Naldaviricetes</taxon>
        <taxon>Nimaviridae</taxon>
        <taxon>Whispovirus</taxon>
    </lineage>
</organism>
<proteinExistence type="predicted"/>
<accession>K7WHK5</accession>
<dbReference type="Proteomes" id="UP000277283">
    <property type="component" value="Segment"/>
</dbReference>
<gene>
    <name evidence="2" type="ORF">wssv_02410</name>
</gene>
<name>K7WHK5_9VIRU</name>
<dbReference type="EMBL" id="JX515788">
    <property type="protein sequence ID" value="AFX59618.1"/>
    <property type="molecule type" value="Genomic_DNA"/>
</dbReference>
<protein>
    <submittedName>
        <fullName evidence="2">Wsv241</fullName>
    </submittedName>
</protein>
<evidence type="ECO:0000313" key="3">
    <source>
        <dbReference type="Proteomes" id="UP000277283"/>
    </source>
</evidence>
<evidence type="ECO:0000256" key="1">
    <source>
        <dbReference type="SAM" id="MobiDB-lite"/>
    </source>
</evidence>
<sequence>MVAFFPIADKRGIITKHMSWHLLVADISRECCSLFTTTAKTKQSSGTTSPGSVVDPSTTLIL</sequence>